<feature type="domain" description="UvrD-like helicase C-terminal" evidence="15">
    <location>
        <begin position="310"/>
        <end position="584"/>
    </location>
</feature>
<evidence type="ECO:0000259" key="14">
    <source>
        <dbReference type="PROSITE" id="PS51198"/>
    </source>
</evidence>
<dbReference type="GO" id="GO:0000725">
    <property type="term" value="P:recombinational repair"/>
    <property type="evidence" value="ECO:0007669"/>
    <property type="project" value="TreeGrafter"/>
</dbReference>
<reference evidence="16" key="2">
    <citation type="submission" date="2020-09" db="EMBL/GenBank/DDBJ databases">
        <authorList>
            <person name="Sun Q."/>
            <person name="Zhou Y."/>
        </authorList>
    </citation>
    <scope>NUCLEOTIDE SEQUENCE</scope>
    <source>
        <strain evidence="16">CGMCC 1.7081</strain>
    </source>
</reference>
<keyword evidence="7" id="KW-0413">Isomerase</keyword>
<evidence type="ECO:0000256" key="2">
    <source>
        <dbReference type="ARBA" id="ARBA00022741"/>
    </source>
</evidence>
<accession>A0A8J3HDU6</accession>
<comment type="function">
    <text evidence="8">Has both ATPase and helicase activities. Unwinds DNA duplexes with 3' to 5' polarity with respect to the bound strand and initiates unwinding most effectively when a single-stranded region is present. Involved in the post-incision events of nucleotide excision repair and methyl-directed mismatch repair.</text>
</comment>
<dbReference type="CDD" id="cd17932">
    <property type="entry name" value="DEXQc_UvrD"/>
    <property type="match status" value="1"/>
</dbReference>
<organism evidence="16 17">
    <name type="scientific">Pseudodonghicola xiamenensis</name>
    <dbReference type="NCBI Taxonomy" id="337702"/>
    <lineage>
        <taxon>Bacteria</taxon>
        <taxon>Pseudomonadati</taxon>
        <taxon>Pseudomonadota</taxon>
        <taxon>Alphaproteobacteria</taxon>
        <taxon>Rhodobacterales</taxon>
        <taxon>Paracoccaceae</taxon>
        <taxon>Pseudodonghicola</taxon>
    </lineage>
</organism>
<dbReference type="Pfam" id="PF00580">
    <property type="entry name" value="UvrD-helicase"/>
    <property type="match status" value="1"/>
</dbReference>
<evidence type="ECO:0000256" key="13">
    <source>
        <dbReference type="PROSITE-ProRule" id="PRU00560"/>
    </source>
</evidence>
<protein>
    <recommendedName>
        <fullName evidence="10">DNA 3'-5' helicase</fullName>
        <ecNumber evidence="10">5.6.2.4</ecNumber>
    </recommendedName>
    <alternativeName>
        <fullName evidence="11">DNA 3'-5' helicase II</fullName>
    </alternativeName>
</protein>
<evidence type="ECO:0000259" key="15">
    <source>
        <dbReference type="PROSITE" id="PS51217"/>
    </source>
</evidence>
<evidence type="ECO:0000256" key="11">
    <source>
        <dbReference type="ARBA" id="ARBA00034923"/>
    </source>
</evidence>
<dbReference type="GO" id="GO:0033202">
    <property type="term" value="C:DNA helicase complex"/>
    <property type="evidence" value="ECO:0007669"/>
    <property type="project" value="TreeGrafter"/>
</dbReference>
<dbReference type="PROSITE" id="PS51198">
    <property type="entry name" value="UVRD_HELICASE_ATP_BIND"/>
    <property type="match status" value="1"/>
</dbReference>
<evidence type="ECO:0000256" key="12">
    <source>
        <dbReference type="ARBA" id="ARBA00048988"/>
    </source>
</evidence>
<evidence type="ECO:0000256" key="3">
    <source>
        <dbReference type="ARBA" id="ARBA00022801"/>
    </source>
</evidence>
<keyword evidence="2 13" id="KW-0547">Nucleotide-binding</keyword>
<dbReference type="InterPro" id="IPR013986">
    <property type="entry name" value="DExx_box_DNA_helicase_dom_sf"/>
</dbReference>
<proteinExistence type="inferred from homology"/>
<comment type="catalytic activity">
    <reaction evidence="12">
        <text>ATP + H2O = ADP + phosphate + H(+)</text>
        <dbReference type="Rhea" id="RHEA:13065"/>
        <dbReference type="ChEBI" id="CHEBI:15377"/>
        <dbReference type="ChEBI" id="CHEBI:15378"/>
        <dbReference type="ChEBI" id="CHEBI:30616"/>
        <dbReference type="ChEBI" id="CHEBI:43474"/>
        <dbReference type="ChEBI" id="CHEBI:456216"/>
        <dbReference type="EC" id="5.6.2.4"/>
    </reaction>
</comment>
<evidence type="ECO:0000256" key="8">
    <source>
        <dbReference type="ARBA" id="ARBA00025289"/>
    </source>
</evidence>
<gene>
    <name evidence="16" type="ORF">GCM10010961_44810</name>
</gene>
<evidence type="ECO:0000256" key="6">
    <source>
        <dbReference type="ARBA" id="ARBA00023125"/>
    </source>
</evidence>
<dbReference type="SUPFAM" id="SSF52540">
    <property type="entry name" value="P-loop containing nucleoside triphosphate hydrolases"/>
    <property type="match status" value="1"/>
</dbReference>
<dbReference type="GO" id="GO:0016787">
    <property type="term" value="F:hydrolase activity"/>
    <property type="evidence" value="ECO:0007669"/>
    <property type="project" value="UniProtKB-UniRule"/>
</dbReference>
<evidence type="ECO:0000313" key="16">
    <source>
        <dbReference type="EMBL" id="GHH05857.1"/>
    </source>
</evidence>
<keyword evidence="4 13" id="KW-0347">Helicase</keyword>
<keyword evidence="6" id="KW-0238">DNA-binding</keyword>
<dbReference type="RefSeq" id="WP_028095585.1">
    <property type="nucleotide sequence ID" value="NZ_BNAP01000063.1"/>
</dbReference>
<feature type="domain" description="UvrD-like helicase ATP-binding" evidence="14">
    <location>
        <begin position="29"/>
        <end position="309"/>
    </location>
</feature>
<dbReference type="GO" id="GO:0043138">
    <property type="term" value="F:3'-5' DNA helicase activity"/>
    <property type="evidence" value="ECO:0007669"/>
    <property type="project" value="UniProtKB-EC"/>
</dbReference>
<dbReference type="GO" id="GO:0005524">
    <property type="term" value="F:ATP binding"/>
    <property type="evidence" value="ECO:0007669"/>
    <property type="project" value="UniProtKB-UniRule"/>
</dbReference>
<comment type="catalytic activity">
    <reaction evidence="9">
        <text>Couples ATP hydrolysis with the unwinding of duplex DNA by translocating in the 3'-5' direction.</text>
        <dbReference type="EC" id="5.6.2.4"/>
    </reaction>
</comment>
<evidence type="ECO:0000256" key="10">
    <source>
        <dbReference type="ARBA" id="ARBA00034808"/>
    </source>
</evidence>
<dbReference type="EMBL" id="BNAP01000063">
    <property type="protein sequence ID" value="GHH05857.1"/>
    <property type="molecule type" value="Genomic_DNA"/>
</dbReference>
<feature type="binding site" evidence="13">
    <location>
        <begin position="50"/>
        <end position="57"/>
    </location>
    <ligand>
        <name>ATP</name>
        <dbReference type="ChEBI" id="CHEBI:30616"/>
    </ligand>
</feature>
<sequence length="785" mass="87297">MSSYDDLDAFEGAALSARAMAARPAPYLDDLNPAQREAVECLDGPVLMLAGAGTGKTKALTARIVHLLNTGRARPNEILSVTFTNKAAREMKERVGRLLGQAIEGMPWLGTFHSICVKLLRRHAELVGLKSNFTILDTDDQIRLLKQLVQAAGIDDKRWPARQLAGIIDGWKNRALTPDKIPTADAGAYNHRGVALYAQYQDRLRQLNAVDFGDLLLHMVVIFQTHPDVLAQYQRWFRYILVDEYQDTNVAQYLWLRLLAGGHKNICCVGDDDQSIYGWRGAEVGNILRFEKDFPGAHVVRLEQNYRSTAHILAAASNVIRGNQGRLGKELWTEAEHGEKVRLIGHWDGEEEARWIGEEIEAMQRGTRGLRAFGLDEIAILVRASHQMRAFEDRFLTIGLPYRVIGGPRFYERLEIRDAMAYFRLVVSPDDDLAFERIVNTPKRGLGDKAQQTIQTTARANGVNLLEGARIAVDDGLIKGKGGAALRTLVEDLRRWGRMAGDPDLTHMELAEMVLDESGYTTMWQNDKTPEAPGRLENLKELVKALENFENLQGFLEHVSLIMDNEQADADQKVSIMTLHAAKGLEFPAVFLPGWEDGLFPSQRSMDESGLKGLEEERRLAYVGITRAEEICTISFAANRRVFGQWQSALPSRFIDELPEEHVEVLTPPGLYGGGYGAAAAPASAVRGTIETRASEANVYNSPGWKRMQARAGERGTSQPRESRNTVIDATAVSSFTVGERVFHQKFGYGTVTGIEGDKLDVDFEKAGPKKVVGRFLSASDDIPF</sequence>
<comment type="caution">
    <text evidence="16">The sequence shown here is derived from an EMBL/GenBank/DDBJ whole genome shotgun (WGS) entry which is preliminary data.</text>
</comment>
<dbReference type="InterPro" id="IPR000212">
    <property type="entry name" value="DNA_helicase_UvrD/REP"/>
</dbReference>
<evidence type="ECO:0000256" key="5">
    <source>
        <dbReference type="ARBA" id="ARBA00022840"/>
    </source>
</evidence>
<comment type="similarity">
    <text evidence="1">Belongs to the helicase family. UvrD subfamily.</text>
</comment>
<evidence type="ECO:0000256" key="1">
    <source>
        <dbReference type="ARBA" id="ARBA00009922"/>
    </source>
</evidence>
<dbReference type="FunFam" id="3.40.50.300:FF:001890">
    <property type="entry name" value="DNA helicase"/>
    <property type="match status" value="1"/>
</dbReference>
<dbReference type="Proteomes" id="UP000611500">
    <property type="component" value="Unassembled WGS sequence"/>
</dbReference>
<dbReference type="GO" id="GO:0005829">
    <property type="term" value="C:cytosol"/>
    <property type="evidence" value="ECO:0007669"/>
    <property type="project" value="TreeGrafter"/>
</dbReference>
<dbReference type="GO" id="GO:0009314">
    <property type="term" value="P:response to radiation"/>
    <property type="evidence" value="ECO:0007669"/>
    <property type="project" value="UniProtKB-ARBA"/>
</dbReference>
<keyword evidence="5 13" id="KW-0067">ATP-binding</keyword>
<dbReference type="PROSITE" id="PS51217">
    <property type="entry name" value="UVRD_HELICASE_CTER"/>
    <property type="match status" value="1"/>
</dbReference>
<dbReference type="PANTHER" id="PTHR11070:SF2">
    <property type="entry name" value="ATP-DEPENDENT DNA HELICASE SRS2"/>
    <property type="match status" value="1"/>
</dbReference>
<dbReference type="CDD" id="cd18807">
    <property type="entry name" value="SF1_C_UvrD"/>
    <property type="match status" value="1"/>
</dbReference>
<name>A0A8J3HDU6_9RHOB</name>
<dbReference type="InterPro" id="IPR014016">
    <property type="entry name" value="UvrD-like_ATP-bd"/>
</dbReference>
<keyword evidence="3 13" id="KW-0378">Hydrolase</keyword>
<dbReference type="Gene3D" id="3.40.50.300">
    <property type="entry name" value="P-loop containing nucleotide triphosphate hydrolases"/>
    <property type="match status" value="2"/>
</dbReference>
<evidence type="ECO:0000256" key="4">
    <source>
        <dbReference type="ARBA" id="ARBA00022806"/>
    </source>
</evidence>
<dbReference type="Pfam" id="PF13361">
    <property type="entry name" value="UvrD_C"/>
    <property type="match status" value="2"/>
</dbReference>
<evidence type="ECO:0000256" key="7">
    <source>
        <dbReference type="ARBA" id="ARBA00023235"/>
    </source>
</evidence>
<dbReference type="GO" id="GO:0003677">
    <property type="term" value="F:DNA binding"/>
    <property type="evidence" value="ECO:0007669"/>
    <property type="project" value="UniProtKB-KW"/>
</dbReference>
<dbReference type="PANTHER" id="PTHR11070">
    <property type="entry name" value="UVRD / RECB / PCRA DNA HELICASE FAMILY MEMBER"/>
    <property type="match status" value="1"/>
</dbReference>
<dbReference type="Gene3D" id="1.10.486.10">
    <property type="entry name" value="PCRA, domain 4"/>
    <property type="match status" value="1"/>
</dbReference>
<evidence type="ECO:0000313" key="17">
    <source>
        <dbReference type="Proteomes" id="UP000611500"/>
    </source>
</evidence>
<dbReference type="AlphaFoldDB" id="A0A8J3HDU6"/>
<keyword evidence="17" id="KW-1185">Reference proteome</keyword>
<dbReference type="Gene3D" id="1.10.10.160">
    <property type="match status" value="1"/>
</dbReference>
<dbReference type="EC" id="5.6.2.4" evidence="10"/>
<dbReference type="InterPro" id="IPR014017">
    <property type="entry name" value="DNA_helicase_UvrD-like_C"/>
</dbReference>
<reference evidence="16" key="1">
    <citation type="journal article" date="2014" name="Int. J. Syst. Evol. Microbiol.">
        <title>Complete genome sequence of Corynebacterium casei LMG S-19264T (=DSM 44701T), isolated from a smear-ripened cheese.</title>
        <authorList>
            <consortium name="US DOE Joint Genome Institute (JGI-PGF)"/>
            <person name="Walter F."/>
            <person name="Albersmeier A."/>
            <person name="Kalinowski J."/>
            <person name="Ruckert C."/>
        </authorList>
    </citation>
    <scope>NUCLEOTIDE SEQUENCE</scope>
    <source>
        <strain evidence="16">CGMCC 1.7081</strain>
    </source>
</reference>
<dbReference type="InterPro" id="IPR027417">
    <property type="entry name" value="P-loop_NTPase"/>
</dbReference>
<evidence type="ECO:0000256" key="9">
    <source>
        <dbReference type="ARBA" id="ARBA00034617"/>
    </source>
</evidence>
<dbReference type="FunFam" id="1.10.10.160:FF:000001">
    <property type="entry name" value="ATP-dependent DNA helicase"/>
    <property type="match status" value="1"/>
</dbReference>